<evidence type="ECO:0000256" key="11">
    <source>
        <dbReference type="ARBA" id="ARBA00067557"/>
    </source>
</evidence>
<sequence>MGQVQSDSSDANMEESSSAAKPTQESSSPASMESLMAEAAAFGNEDENASLDEKAQKALDCPCLADLRKGPCGSQFSGAFLCFLKSTAEEKGSDCVHPFVALQSCIKANPGAFSKDILEDEEEVKEEKPTQQYKVIPPVWSVEKKQKQKPVPKL</sequence>
<dbReference type="InterPro" id="IPR039289">
    <property type="entry name" value="CHCHD4"/>
</dbReference>
<evidence type="ECO:0000256" key="4">
    <source>
        <dbReference type="ARBA" id="ARBA00022927"/>
    </source>
</evidence>
<evidence type="ECO:0000256" key="3">
    <source>
        <dbReference type="ARBA" id="ARBA00022448"/>
    </source>
</evidence>
<keyword evidence="10" id="KW-0676">Redox-active center</keyword>
<evidence type="ECO:0000256" key="9">
    <source>
        <dbReference type="ARBA" id="ARBA00023157"/>
    </source>
</evidence>
<dbReference type="GO" id="GO:0015035">
    <property type="term" value="F:protein-disulfide reductase activity"/>
    <property type="evidence" value="ECO:0007669"/>
    <property type="project" value="InterPro"/>
</dbReference>
<name>A0A175YHC8_DAUCS</name>
<evidence type="ECO:0000313" key="13">
    <source>
        <dbReference type="EMBL" id="WOH15690.1"/>
    </source>
</evidence>
<dbReference type="EMBL" id="CP093351">
    <property type="protein sequence ID" value="WOH15690.1"/>
    <property type="molecule type" value="Genomic_DNA"/>
</dbReference>
<keyword evidence="14" id="KW-1185">Reference proteome</keyword>
<proteinExistence type="predicted"/>
<reference evidence="13" key="2">
    <citation type="submission" date="2022-03" db="EMBL/GenBank/DDBJ databases">
        <title>Draft title - Genomic analysis of global carrot germplasm unveils the trajectory of domestication and the origin of high carotenoid orange carrot.</title>
        <authorList>
            <person name="Iorizzo M."/>
            <person name="Ellison S."/>
            <person name="Senalik D."/>
            <person name="Macko-Podgorni A."/>
            <person name="Grzebelus D."/>
            <person name="Bostan H."/>
            <person name="Rolling W."/>
            <person name="Curaba J."/>
            <person name="Simon P."/>
        </authorList>
    </citation>
    <scope>NUCLEOTIDE SEQUENCE</scope>
    <source>
        <tissue evidence="13">Leaf</tissue>
    </source>
</reference>
<keyword evidence="5" id="KW-0560">Oxidoreductase</keyword>
<dbReference type="OMA" id="CIKANPG"/>
<dbReference type="Proteomes" id="UP000077755">
    <property type="component" value="Chromosome 9"/>
</dbReference>
<dbReference type="OrthoDB" id="7481291at2759"/>
<dbReference type="Gene3D" id="1.10.287.2900">
    <property type="match status" value="1"/>
</dbReference>
<keyword evidence="7" id="KW-0496">Mitochondrion</keyword>
<dbReference type="FunFam" id="1.10.287.2900:FF:000003">
    <property type="entry name" value="mitochondrial intermembrane space import and assembly protein 40"/>
    <property type="match status" value="1"/>
</dbReference>
<evidence type="ECO:0000256" key="5">
    <source>
        <dbReference type="ARBA" id="ARBA00023002"/>
    </source>
</evidence>
<evidence type="ECO:0000256" key="12">
    <source>
        <dbReference type="SAM" id="MobiDB-lite"/>
    </source>
</evidence>
<gene>
    <name evidence="13" type="ORF">DCAR_0935233</name>
</gene>
<dbReference type="GO" id="GO:0005758">
    <property type="term" value="C:mitochondrial intermembrane space"/>
    <property type="evidence" value="ECO:0007669"/>
    <property type="project" value="UniProtKB-SubCell"/>
</dbReference>
<evidence type="ECO:0000256" key="8">
    <source>
        <dbReference type="ARBA" id="ARBA00023140"/>
    </source>
</evidence>
<keyword evidence="8" id="KW-0576">Peroxisome</keyword>
<evidence type="ECO:0000256" key="2">
    <source>
        <dbReference type="ARBA" id="ARBA00004569"/>
    </source>
</evidence>
<keyword evidence="6" id="KW-0811">Translocation</keyword>
<protein>
    <recommendedName>
        <fullName evidence="11">Mitochondrial intermembrane space import and assembly protein 40 homolog</fullName>
    </recommendedName>
</protein>
<reference evidence="13" key="1">
    <citation type="journal article" date="2016" name="Nat. Genet.">
        <title>A high-quality carrot genome assembly provides new insights into carotenoid accumulation and asterid genome evolution.</title>
        <authorList>
            <person name="Iorizzo M."/>
            <person name="Ellison S."/>
            <person name="Senalik D."/>
            <person name="Zeng P."/>
            <person name="Satapoomin P."/>
            <person name="Huang J."/>
            <person name="Bowman M."/>
            <person name="Iovene M."/>
            <person name="Sanseverino W."/>
            <person name="Cavagnaro P."/>
            <person name="Yildiz M."/>
            <person name="Macko-Podgorni A."/>
            <person name="Moranska E."/>
            <person name="Grzebelus E."/>
            <person name="Grzebelus D."/>
            <person name="Ashrafi H."/>
            <person name="Zheng Z."/>
            <person name="Cheng S."/>
            <person name="Spooner D."/>
            <person name="Van Deynze A."/>
            <person name="Simon P."/>
        </authorList>
    </citation>
    <scope>NUCLEOTIDE SEQUENCE</scope>
    <source>
        <tissue evidence="13">Leaf</tissue>
    </source>
</reference>
<evidence type="ECO:0000256" key="1">
    <source>
        <dbReference type="ARBA" id="ARBA00004253"/>
    </source>
</evidence>
<dbReference type="PANTHER" id="PTHR21622">
    <property type="entry name" value="COILED-COIL-HELIX-COILED-COIL-HELIX DOMAIN CONTAINING 4"/>
    <property type="match status" value="1"/>
</dbReference>
<feature type="compositionally biased region" description="Polar residues" evidence="12">
    <location>
        <begin position="1"/>
        <end position="24"/>
    </location>
</feature>
<keyword evidence="9" id="KW-1015">Disulfide bond</keyword>
<evidence type="ECO:0000256" key="6">
    <source>
        <dbReference type="ARBA" id="ARBA00023010"/>
    </source>
</evidence>
<evidence type="ECO:0000313" key="14">
    <source>
        <dbReference type="Proteomes" id="UP000077755"/>
    </source>
</evidence>
<accession>A0A175YHC8</accession>
<feature type="compositionally biased region" description="Low complexity" evidence="12">
    <location>
        <begin position="25"/>
        <end position="41"/>
    </location>
</feature>
<keyword evidence="4" id="KW-0653">Protein transport</keyword>
<dbReference type="GO" id="GO:0005782">
    <property type="term" value="C:peroxisomal matrix"/>
    <property type="evidence" value="ECO:0007669"/>
    <property type="project" value="UniProtKB-SubCell"/>
</dbReference>
<dbReference type="GO" id="GO:0045041">
    <property type="term" value="P:protein import into mitochondrial intermembrane space"/>
    <property type="evidence" value="ECO:0007669"/>
    <property type="project" value="InterPro"/>
</dbReference>
<feature type="region of interest" description="Disordered" evidence="12">
    <location>
        <begin position="1"/>
        <end position="51"/>
    </location>
</feature>
<evidence type="ECO:0000256" key="7">
    <source>
        <dbReference type="ARBA" id="ARBA00023128"/>
    </source>
</evidence>
<dbReference type="AlphaFoldDB" id="A0A175YHC8"/>
<dbReference type="KEGG" id="dcr:108200865"/>
<comment type="subcellular location">
    <subcellularLocation>
        <location evidence="2">Mitochondrion intermembrane space</location>
    </subcellularLocation>
    <subcellularLocation>
        <location evidence="1">Peroxisome matrix</location>
    </subcellularLocation>
</comment>
<evidence type="ECO:0000256" key="10">
    <source>
        <dbReference type="ARBA" id="ARBA00023284"/>
    </source>
</evidence>
<dbReference type="Gramene" id="KZM82777">
    <property type="protein sequence ID" value="KZM82777"/>
    <property type="gene ID" value="DCAR_030346"/>
</dbReference>
<keyword evidence="3" id="KW-0813">Transport</keyword>
<dbReference type="PANTHER" id="PTHR21622:SF0">
    <property type="entry name" value="COILED-COIL-HELIX-COILED-COIL-HELIX DOMAIN CONTAINING 4"/>
    <property type="match status" value="1"/>
</dbReference>
<organism evidence="13 14">
    <name type="scientific">Daucus carota subsp. sativus</name>
    <name type="common">Carrot</name>
    <dbReference type="NCBI Taxonomy" id="79200"/>
    <lineage>
        <taxon>Eukaryota</taxon>
        <taxon>Viridiplantae</taxon>
        <taxon>Streptophyta</taxon>
        <taxon>Embryophyta</taxon>
        <taxon>Tracheophyta</taxon>
        <taxon>Spermatophyta</taxon>
        <taxon>Magnoliopsida</taxon>
        <taxon>eudicotyledons</taxon>
        <taxon>Gunneridae</taxon>
        <taxon>Pentapetalae</taxon>
        <taxon>asterids</taxon>
        <taxon>campanulids</taxon>
        <taxon>Apiales</taxon>
        <taxon>Apiaceae</taxon>
        <taxon>Apioideae</taxon>
        <taxon>Scandiceae</taxon>
        <taxon>Daucinae</taxon>
        <taxon>Daucus</taxon>
        <taxon>Daucus sect. Daucus</taxon>
    </lineage>
</organism>